<sequence>MDGVIACAGPSSSWRTRFCLKGNFHLSRFRSDGGGLQYFDALKQQTKVKGKKWQNRCVSRAPKAIWGHSYRCIFQSASTSCPASPEDDEMHESSDAADVNVKFVLQMECNFGQQFNVIGEDPLLGAWDPSAAVPLQWSDNHVWSTELKVPVGKIYEYKFILSGQNGVIEWQPGPNRTFEVSFETSSPLVVIEPWDLGPSPVSELLGESNIAGDVTKVEGQGTKHVFKEQQKSGKEPEFKTETTVTIEQGFKTQSDTSLDEIHEEVSPAKSDVVCDVAETCCLSSVGSFTNLVIQGSPSELEQDLPHEMEDTSLVGMGPSREFEGKAEHDLEATTMVDDIHLEEASVEHIVEDVNDAESSTITNLLEAATKSVAFAGSVVDAIAEELPFKIDEASVSIKNCSRFEGEDEDNHRTKKTVAGECGVTIEEISITDVGLVATASASSVSPVADLISNMPLFKIKGKSSLKGISREHEVDVNDEVEAEKEMDVDDGMKREIESSVKHISQEVVEGQLIDSDIGTTDGTSQEADQSLEASKASPLSLLQNDIKWGLRAFSDFLGLGHVSGSKE</sequence>
<gene>
    <name evidence="1" type="ORF">O6H91_01G152800</name>
</gene>
<organism evidence="1 2">
    <name type="scientific">Diphasiastrum complanatum</name>
    <name type="common">Issler's clubmoss</name>
    <name type="synonym">Lycopodium complanatum</name>
    <dbReference type="NCBI Taxonomy" id="34168"/>
    <lineage>
        <taxon>Eukaryota</taxon>
        <taxon>Viridiplantae</taxon>
        <taxon>Streptophyta</taxon>
        <taxon>Embryophyta</taxon>
        <taxon>Tracheophyta</taxon>
        <taxon>Lycopodiopsida</taxon>
        <taxon>Lycopodiales</taxon>
        <taxon>Lycopodiaceae</taxon>
        <taxon>Lycopodioideae</taxon>
        <taxon>Diphasiastrum</taxon>
    </lineage>
</organism>
<dbReference type="EMBL" id="CM055092">
    <property type="protein sequence ID" value="KAJ7571168.1"/>
    <property type="molecule type" value="Genomic_DNA"/>
</dbReference>
<evidence type="ECO:0000313" key="1">
    <source>
        <dbReference type="EMBL" id="KAJ7571168.1"/>
    </source>
</evidence>
<name>A0ACC2EXC5_DIPCM</name>
<keyword evidence="2" id="KW-1185">Reference proteome</keyword>
<accession>A0ACC2EXC5</accession>
<comment type="caution">
    <text evidence="1">The sequence shown here is derived from an EMBL/GenBank/DDBJ whole genome shotgun (WGS) entry which is preliminary data.</text>
</comment>
<evidence type="ECO:0000313" key="2">
    <source>
        <dbReference type="Proteomes" id="UP001162992"/>
    </source>
</evidence>
<reference evidence="2" key="1">
    <citation type="journal article" date="2024" name="Proc. Natl. Acad. Sci. U.S.A.">
        <title>Extraordinary preservation of gene collinearity over three hundred million years revealed in homosporous lycophytes.</title>
        <authorList>
            <person name="Li C."/>
            <person name="Wickell D."/>
            <person name="Kuo L.Y."/>
            <person name="Chen X."/>
            <person name="Nie B."/>
            <person name="Liao X."/>
            <person name="Peng D."/>
            <person name="Ji J."/>
            <person name="Jenkins J."/>
            <person name="Williams M."/>
            <person name="Shu S."/>
            <person name="Plott C."/>
            <person name="Barry K."/>
            <person name="Rajasekar S."/>
            <person name="Grimwood J."/>
            <person name="Han X."/>
            <person name="Sun S."/>
            <person name="Hou Z."/>
            <person name="He W."/>
            <person name="Dai G."/>
            <person name="Sun C."/>
            <person name="Schmutz J."/>
            <person name="Leebens-Mack J.H."/>
            <person name="Li F.W."/>
            <person name="Wang L."/>
        </authorList>
    </citation>
    <scope>NUCLEOTIDE SEQUENCE [LARGE SCALE GENOMIC DNA]</scope>
    <source>
        <strain evidence="2">cv. PW_Plant_1</strain>
    </source>
</reference>
<proteinExistence type="predicted"/>
<dbReference type="Proteomes" id="UP001162992">
    <property type="component" value="Chromosome 1"/>
</dbReference>
<protein>
    <submittedName>
        <fullName evidence="1">Uncharacterized protein</fullName>
    </submittedName>
</protein>